<evidence type="ECO:0000313" key="3">
    <source>
        <dbReference type="Proteomes" id="UP000182517"/>
    </source>
</evidence>
<dbReference type="InterPro" id="IPR005618">
    <property type="entry name" value="OMPW"/>
</dbReference>
<dbReference type="RefSeq" id="WP_072284643.1">
    <property type="nucleotide sequence ID" value="NZ_CP015519.1"/>
</dbReference>
<feature type="chain" id="PRO_5012091921" description="OmpW family protein" evidence="1">
    <location>
        <begin position="29"/>
        <end position="214"/>
    </location>
</feature>
<evidence type="ECO:0000256" key="1">
    <source>
        <dbReference type="SAM" id="SignalP"/>
    </source>
</evidence>
<evidence type="ECO:0000313" key="2">
    <source>
        <dbReference type="EMBL" id="APG28617.1"/>
    </source>
</evidence>
<gene>
    <name evidence="2" type="ORF">A7E78_12645</name>
</gene>
<reference evidence="2 3" key="1">
    <citation type="journal article" date="2017" name="Genome Announc.">
        <title>Complete Genome Sequences of Two Acetylene-Fermenting Pelobacter acetylenicus Strains.</title>
        <authorList>
            <person name="Sutton J.M."/>
            <person name="Baesman S.M."/>
            <person name="Fierst J.L."/>
            <person name="Poret-Peterson A.T."/>
            <person name="Oremland R.S."/>
            <person name="Dunlap D.S."/>
            <person name="Akob D.M."/>
        </authorList>
    </citation>
    <scope>NUCLEOTIDE SEQUENCE [LARGE SCALE GENOMIC DNA]</scope>
    <source>
        <strain evidence="2 3">SFB93</strain>
    </source>
</reference>
<keyword evidence="3" id="KW-1185">Reference proteome</keyword>
<name>A0A1L3GRR9_9BACT</name>
<dbReference type="AlphaFoldDB" id="A0A1L3GRR9"/>
<keyword evidence="1" id="KW-0732">Signal</keyword>
<organism evidence="2 3">
    <name type="scientific">Syntrophotalea acetylenivorans</name>
    <dbReference type="NCBI Taxonomy" id="1842532"/>
    <lineage>
        <taxon>Bacteria</taxon>
        <taxon>Pseudomonadati</taxon>
        <taxon>Thermodesulfobacteriota</taxon>
        <taxon>Desulfuromonadia</taxon>
        <taxon>Desulfuromonadales</taxon>
        <taxon>Syntrophotaleaceae</taxon>
        <taxon>Syntrophotalea</taxon>
    </lineage>
</organism>
<sequence length="214" mass="23549">MNRSKFAVLVGALCAVVFAFSMVSTAMAAEDFKRWSLSTQIMYLDVDLGADDLDAYGKISAEDTMTGGLVVEYFFTPNVSAELVAAIAHVDIDLGSAVANGDTWVLPPSLYAKYHFMPESRISPYVGAGINWMFFWGEGMTVNALGNADAELQIDNSFGWNAKIGADIKITENVYANVDIMYLNNETELDTAIARNVDLDVEVWSYNVGLKYRF</sequence>
<dbReference type="PANTHER" id="PTHR36920">
    <property type="match status" value="1"/>
</dbReference>
<protein>
    <recommendedName>
        <fullName evidence="4">OmpW family protein</fullName>
    </recommendedName>
</protein>
<dbReference type="GO" id="GO:0019867">
    <property type="term" value="C:outer membrane"/>
    <property type="evidence" value="ECO:0007669"/>
    <property type="project" value="InterPro"/>
</dbReference>
<dbReference type="Gene3D" id="2.40.160.20">
    <property type="match status" value="1"/>
</dbReference>
<dbReference type="STRING" id="1842532.A7E78_12645"/>
<accession>A0A1L3GRR9</accession>
<dbReference type="GO" id="GO:0055085">
    <property type="term" value="P:transmembrane transport"/>
    <property type="evidence" value="ECO:0007669"/>
    <property type="project" value="TreeGrafter"/>
</dbReference>
<dbReference type="PANTHER" id="PTHR36920:SF1">
    <property type="entry name" value="OUTER MEMBRANE PROTEIN W"/>
    <property type="match status" value="1"/>
</dbReference>
<dbReference type="SUPFAM" id="SSF56925">
    <property type="entry name" value="OMPA-like"/>
    <property type="match status" value="1"/>
</dbReference>
<dbReference type="EMBL" id="CP015519">
    <property type="protein sequence ID" value="APG28617.1"/>
    <property type="molecule type" value="Genomic_DNA"/>
</dbReference>
<dbReference type="OrthoDB" id="9807574at2"/>
<dbReference type="Proteomes" id="UP000182517">
    <property type="component" value="Chromosome"/>
</dbReference>
<dbReference type="KEGG" id="pef:A7E78_12645"/>
<evidence type="ECO:0008006" key="4">
    <source>
        <dbReference type="Google" id="ProtNLM"/>
    </source>
</evidence>
<dbReference type="Pfam" id="PF03922">
    <property type="entry name" value="OmpW"/>
    <property type="match status" value="1"/>
</dbReference>
<dbReference type="InterPro" id="IPR011250">
    <property type="entry name" value="OMP/PagP_B-barrel"/>
</dbReference>
<proteinExistence type="predicted"/>
<feature type="signal peptide" evidence="1">
    <location>
        <begin position="1"/>
        <end position="28"/>
    </location>
</feature>